<dbReference type="Gene3D" id="1.25.40.10">
    <property type="entry name" value="Tetratricopeptide repeat domain"/>
    <property type="match status" value="1"/>
</dbReference>
<dbReference type="InterPro" id="IPR016032">
    <property type="entry name" value="Sig_transdc_resp-reg_C-effctor"/>
</dbReference>
<dbReference type="Gene3D" id="3.40.50.300">
    <property type="entry name" value="P-loop containing nucleotide triphosphate hydrolases"/>
    <property type="match status" value="1"/>
</dbReference>
<dbReference type="InterPro" id="IPR011990">
    <property type="entry name" value="TPR-like_helical_dom_sf"/>
</dbReference>
<evidence type="ECO:0000256" key="3">
    <source>
        <dbReference type="PROSITE-ProRule" id="PRU01091"/>
    </source>
</evidence>
<protein>
    <submittedName>
        <fullName evidence="6">AfsR/SARP family transcriptional regulator</fullName>
    </submittedName>
</protein>
<dbReference type="Pfam" id="PF00486">
    <property type="entry name" value="Trans_reg_C"/>
    <property type="match status" value="1"/>
</dbReference>
<keyword evidence="7" id="KW-1185">Reference proteome</keyword>
<proteinExistence type="inferred from homology"/>
<comment type="similarity">
    <text evidence="1">Belongs to the AfsR/DnrI/RedD regulatory family.</text>
</comment>
<dbReference type="PANTHER" id="PTHR47691:SF3">
    <property type="entry name" value="HTH-TYPE TRANSCRIPTIONAL REGULATOR RV0890C-RELATED"/>
    <property type="match status" value="1"/>
</dbReference>
<accession>A0A2W2EW93</accession>
<dbReference type="RefSeq" id="WP_111177425.1">
    <property type="nucleotide sequence ID" value="NZ_POUD01000019.1"/>
</dbReference>
<dbReference type="SUPFAM" id="SSF46894">
    <property type="entry name" value="C-terminal effector domain of the bipartite response regulators"/>
    <property type="match status" value="1"/>
</dbReference>
<organism evidence="6 7">
    <name type="scientific">Nonomuraea aridisoli</name>
    <dbReference type="NCBI Taxonomy" id="2070368"/>
    <lineage>
        <taxon>Bacteria</taxon>
        <taxon>Bacillati</taxon>
        <taxon>Actinomycetota</taxon>
        <taxon>Actinomycetes</taxon>
        <taxon>Streptosporangiales</taxon>
        <taxon>Streptosporangiaceae</taxon>
        <taxon>Nonomuraea</taxon>
    </lineage>
</organism>
<dbReference type="AlphaFoldDB" id="A0A2W2EW93"/>
<dbReference type="Proteomes" id="UP000249304">
    <property type="component" value="Unassembled WGS sequence"/>
</dbReference>
<dbReference type="InterPro" id="IPR036388">
    <property type="entry name" value="WH-like_DNA-bd_sf"/>
</dbReference>
<dbReference type="SUPFAM" id="SSF52540">
    <property type="entry name" value="P-loop containing nucleoside triphosphate hydrolases"/>
    <property type="match status" value="1"/>
</dbReference>
<evidence type="ECO:0000256" key="4">
    <source>
        <dbReference type="SAM" id="MobiDB-lite"/>
    </source>
</evidence>
<dbReference type="InterPro" id="IPR027417">
    <property type="entry name" value="P-loop_NTPase"/>
</dbReference>
<dbReference type="Pfam" id="PF03704">
    <property type="entry name" value="BTAD"/>
    <property type="match status" value="1"/>
</dbReference>
<dbReference type="OrthoDB" id="3194665at2"/>
<dbReference type="PANTHER" id="PTHR47691">
    <property type="entry name" value="REGULATOR-RELATED"/>
    <property type="match status" value="1"/>
</dbReference>
<dbReference type="Gene3D" id="1.10.10.10">
    <property type="entry name" value="Winged helix-like DNA-binding domain superfamily/Winged helix DNA-binding domain"/>
    <property type="match status" value="1"/>
</dbReference>
<dbReference type="SMART" id="SM00862">
    <property type="entry name" value="Trans_reg_C"/>
    <property type="match status" value="1"/>
</dbReference>
<evidence type="ECO:0000256" key="1">
    <source>
        <dbReference type="ARBA" id="ARBA00005820"/>
    </source>
</evidence>
<dbReference type="InterPro" id="IPR005158">
    <property type="entry name" value="BTAD"/>
</dbReference>
<name>A0A2W2EW93_9ACTN</name>
<keyword evidence="2 3" id="KW-0238">DNA-binding</keyword>
<dbReference type="InterPro" id="IPR001867">
    <property type="entry name" value="OmpR/PhoB-type_DNA-bd"/>
</dbReference>
<dbReference type="SMART" id="SM01043">
    <property type="entry name" value="BTAD"/>
    <property type="match status" value="1"/>
</dbReference>
<feature type="region of interest" description="Disordered" evidence="4">
    <location>
        <begin position="675"/>
        <end position="697"/>
    </location>
</feature>
<sequence length="697" mass="74200">MRFAVLGPIEATTGDGRPVRVPELKVRALLAFLLAHDGRVVAAERLIEGLWGDRPPGNPLGALRAKASQLRRALDEAEPGARELIVTRPPGYLLDGDTDARRFLETAARARAAADPGERAGLLAEALAWWRGPAFADFPAEPLVRAAAARLEEQRLSVLEDYADVRLALGQDASQIGELTELAAQHPARERFHGLLMRALYRSGRQAEALEVYRAFRARLRDDLGLDPGPELVALHQAILEQRPELRRPAGPPSPAPARLPEPLTELIGRDDLLAELLALPGTARLVTLTGPAGVGKSRLALEAARRLSGGFPGGAYLVELSSVRAGSGPETAEAVAAALGLRDDGVTGPDRLIATAFGGRRALLVLDDCEHVVEPVAELTALLLRAGPGLSVIATGREPLGVAGEVVREVPPLDVEAAMRLFAARARDALPGFAVTAAQAGAVETICRRLDGLPLALELAAARVRALGVRAVADRLDDRFRLLSAGRRAGPAHQRTLRAALDWSWELLTEPERVVLRRLAVQVGGCTLEAAERVCAAPAPIPGDPAGLLDPAGPGAGGDLDPADVAGLLARLVDRSLVVRTGERYRLLESVAAYGLERLRAAGEHDGVLHRYAMYYTQFAECAETYRSGPARHRWVRRLDAETANLRAALEAAVSLGDTRLAARLTGSLGWYRTQTGRPADAGTPPGERRAAAPVP</sequence>
<dbReference type="PROSITE" id="PS51755">
    <property type="entry name" value="OMPR_PHOB"/>
    <property type="match status" value="1"/>
</dbReference>
<dbReference type="GO" id="GO:0003677">
    <property type="term" value="F:DNA binding"/>
    <property type="evidence" value="ECO:0007669"/>
    <property type="project" value="UniProtKB-UniRule"/>
</dbReference>
<dbReference type="SUPFAM" id="SSF48452">
    <property type="entry name" value="TPR-like"/>
    <property type="match status" value="1"/>
</dbReference>
<evidence type="ECO:0000313" key="7">
    <source>
        <dbReference type="Proteomes" id="UP000249304"/>
    </source>
</evidence>
<evidence type="ECO:0000256" key="2">
    <source>
        <dbReference type="ARBA" id="ARBA00023125"/>
    </source>
</evidence>
<dbReference type="PRINTS" id="PR00364">
    <property type="entry name" value="DISEASERSIST"/>
</dbReference>
<dbReference type="GO" id="GO:0006355">
    <property type="term" value="P:regulation of DNA-templated transcription"/>
    <property type="evidence" value="ECO:0007669"/>
    <property type="project" value="InterPro"/>
</dbReference>
<dbReference type="GO" id="GO:0000160">
    <property type="term" value="P:phosphorelay signal transduction system"/>
    <property type="evidence" value="ECO:0007669"/>
    <property type="project" value="InterPro"/>
</dbReference>
<evidence type="ECO:0000259" key="5">
    <source>
        <dbReference type="PROSITE" id="PS51755"/>
    </source>
</evidence>
<gene>
    <name evidence="6" type="ORF">C1J01_07460</name>
</gene>
<dbReference type="EMBL" id="POUD01000019">
    <property type="protein sequence ID" value="PZG21119.1"/>
    <property type="molecule type" value="Genomic_DNA"/>
</dbReference>
<reference evidence="6 7" key="1">
    <citation type="submission" date="2018-01" db="EMBL/GenBank/DDBJ databases">
        <title>Draft genome sequence of Nonomuraea sp. KC333.</title>
        <authorList>
            <person name="Sahin N."/>
            <person name="Saygin H."/>
            <person name="Ay H."/>
        </authorList>
    </citation>
    <scope>NUCLEOTIDE SEQUENCE [LARGE SCALE GENOMIC DNA]</scope>
    <source>
        <strain evidence="6 7">KC333</strain>
    </source>
</reference>
<feature type="DNA-binding region" description="OmpR/PhoB-type" evidence="3">
    <location>
        <begin position="1"/>
        <end position="96"/>
    </location>
</feature>
<feature type="compositionally biased region" description="Basic and acidic residues" evidence="4">
    <location>
        <begin position="688"/>
        <end position="697"/>
    </location>
</feature>
<comment type="caution">
    <text evidence="6">The sequence shown here is derived from an EMBL/GenBank/DDBJ whole genome shotgun (WGS) entry which is preliminary data.</text>
</comment>
<feature type="domain" description="OmpR/PhoB-type" evidence="5">
    <location>
        <begin position="1"/>
        <end position="96"/>
    </location>
</feature>
<evidence type="ECO:0000313" key="6">
    <source>
        <dbReference type="EMBL" id="PZG21119.1"/>
    </source>
</evidence>
<dbReference type="CDD" id="cd15831">
    <property type="entry name" value="BTAD"/>
    <property type="match status" value="1"/>
</dbReference>